<feature type="compositionally biased region" description="Polar residues" evidence="1">
    <location>
        <begin position="14"/>
        <end position="27"/>
    </location>
</feature>
<dbReference type="InterPro" id="IPR000477">
    <property type="entry name" value="RT_dom"/>
</dbReference>
<dbReference type="EMBL" id="JALNTZ010000010">
    <property type="protein sequence ID" value="KAJ3640264.1"/>
    <property type="molecule type" value="Genomic_DNA"/>
</dbReference>
<dbReference type="CDD" id="cd01650">
    <property type="entry name" value="RT_nLTR_like"/>
    <property type="match status" value="1"/>
</dbReference>
<dbReference type="SUPFAM" id="SSF56672">
    <property type="entry name" value="DNA/RNA polymerases"/>
    <property type="match status" value="1"/>
</dbReference>
<dbReference type="GO" id="GO:0071897">
    <property type="term" value="P:DNA biosynthetic process"/>
    <property type="evidence" value="ECO:0007669"/>
    <property type="project" value="UniProtKB-ARBA"/>
</dbReference>
<organism evidence="3 4">
    <name type="scientific">Zophobas morio</name>
    <dbReference type="NCBI Taxonomy" id="2755281"/>
    <lineage>
        <taxon>Eukaryota</taxon>
        <taxon>Metazoa</taxon>
        <taxon>Ecdysozoa</taxon>
        <taxon>Arthropoda</taxon>
        <taxon>Hexapoda</taxon>
        <taxon>Insecta</taxon>
        <taxon>Pterygota</taxon>
        <taxon>Neoptera</taxon>
        <taxon>Endopterygota</taxon>
        <taxon>Coleoptera</taxon>
        <taxon>Polyphaga</taxon>
        <taxon>Cucujiformia</taxon>
        <taxon>Tenebrionidae</taxon>
        <taxon>Zophobas</taxon>
    </lineage>
</organism>
<comment type="caution">
    <text evidence="3">The sequence shown here is derived from an EMBL/GenBank/DDBJ whole genome shotgun (WGS) entry which is preliminary data.</text>
</comment>
<name>A0AA38HMU9_9CUCU</name>
<evidence type="ECO:0000313" key="4">
    <source>
        <dbReference type="Proteomes" id="UP001168821"/>
    </source>
</evidence>
<dbReference type="PROSITE" id="PS50878">
    <property type="entry name" value="RT_POL"/>
    <property type="match status" value="1"/>
</dbReference>
<dbReference type="Proteomes" id="UP001168821">
    <property type="component" value="Unassembled WGS sequence"/>
</dbReference>
<reference evidence="3" key="1">
    <citation type="journal article" date="2023" name="G3 (Bethesda)">
        <title>Whole genome assemblies of Zophobas morio and Tenebrio molitor.</title>
        <authorList>
            <person name="Kaur S."/>
            <person name="Stinson S.A."/>
            <person name="diCenzo G.C."/>
        </authorList>
    </citation>
    <scope>NUCLEOTIDE SEQUENCE</scope>
    <source>
        <strain evidence="3">QUZm001</strain>
    </source>
</reference>
<protein>
    <recommendedName>
        <fullName evidence="2">Reverse transcriptase domain-containing protein</fullName>
    </recommendedName>
</protein>
<dbReference type="InterPro" id="IPR043502">
    <property type="entry name" value="DNA/RNA_pol_sf"/>
</dbReference>
<dbReference type="AlphaFoldDB" id="A0AA38HMU9"/>
<accession>A0AA38HMU9</accession>
<sequence>MQRPYSPATIDVNVPTSSSPGLHSSQIPGPSNWIAPLICQSCPAEPPVCTPADSASINGTNDSYLSTSIEVPAEFSANNRAVWFSPSQENCRTREDSQEGGVSCSSQSVRPVPLMSPPVTAPSVSASSGVANVREILRPLFLEIVAKSKSPKYPVARWVEEALSSELEEWGNIIEDILAVIFPTDERKYPRQVRKHVERRFATRAPPNRNARKAAEYKKAQDLYGRNPRALADAITSNEVFADDPMVPSMEEVMEVHGKPFELPSIPDSEPFTPPVKQLPNSFTPITPKDVCAAKKGWRVAAPGCDGVSIPQVVRCSDNTLAILFNLVLASAYHPPDWMLLRTILIPKSGKDRRHAANWRPITIGSAVQRLLHRVLLRRLVSLVDLDLNQRGFVAVDGCLSNMLILDALMAERTAARKGIAMVSLDIKKAFDSVSHESVRRALRRVGVPDYLFHYISSTLNDSVTSISVGSSTSRVVQINRGVRQGDPLSPFLFNVVLDELLVRLESHGSIGCPFRNGTRCRVLAFADDLVVIGEKVADLNLCYELKIRSSYFGFYWHSRI</sequence>
<feature type="region of interest" description="Disordered" evidence="1">
    <location>
        <begin position="1"/>
        <end position="27"/>
    </location>
</feature>
<dbReference type="PANTHER" id="PTHR19446">
    <property type="entry name" value="REVERSE TRANSCRIPTASES"/>
    <property type="match status" value="1"/>
</dbReference>
<keyword evidence="4" id="KW-1185">Reference proteome</keyword>
<dbReference type="Pfam" id="PF00078">
    <property type="entry name" value="RVT_1"/>
    <property type="match status" value="1"/>
</dbReference>
<feature type="region of interest" description="Disordered" evidence="1">
    <location>
        <begin position="89"/>
        <end position="109"/>
    </location>
</feature>
<feature type="domain" description="Reverse transcriptase" evidence="2">
    <location>
        <begin position="327"/>
        <end position="561"/>
    </location>
</feature>
<proteinExistence type="predicted"/>
<evidence type="ECO:0000313" key="3">
    <source>
        <dbReference type="EMBL" id="KAJ3640264.1"/>
    </source>
</evidence>
<evidence type="ECO:0000256" key="1">
    <source>
        <dbReference type="SAM" id="MobiDB-lite"/>
    </source>
</evidence>
<evidence type="ECO:0000259" key="2">
    <source>
        <dbReference type="PROSITE" id="PS50878"/>
    </source>
</evidence>
<gene>
    <name evidence="3" type="ORF">Zmor_003573</name>
</gene>